<feature type="compositionally biased region" description="Basic and acidic residues" evidence="2">
    <location>
        <begin position="367"/>
        <end position="381"/>
    </location>
</feature>
<feature type="coiled-coil region" evidence="1">
    <location>
        <begin position="253"/>
        <end position="280"/>
    </location>
</feature>
<protein>
    <submittedName>
        <fullName evidence="3">Uncharacterized protein</fullName>
    </submittedName>
</protein>
<comment type="caution">
    <text evidence="3">The sequence shown here is derived from an EMBL/GenBank/DDBJ whole genome shotgun (WGS) entry which is preliminary data.</text>
</comment>
<organism evidence="3 4">
    <name type="scientific">Actinidia rufa</name>
    <dbReference type="NCBI Taxonomy" id="165716"/>
    <lineage>
        <taxon>Eukaryota</taxon>
        <taxon>Viridiplantae</taxon>
        <taxon>Streptophyta</taxon>
        <taxon>Embryophyta</taxon>
        <taxon>Tracheophyta</taxon>
        <taxon>Spermatophyta</taxon>
        <taxon>Magnoliopsida</taxon>
        <taxon>eudicotyledons</taxon>
        <taxon>Gunneridae</taxon>
        <taxon>Pentapetalae</taxon>
        <taxon>asterids</taxon>
        <taxon>Ericales</taxon>
        <taxon>Actinidiaceae</taxon>
        <taxon>Actinidia</taxon>
    </lineage>
</organism>
<proteinExistence type="predicted"/>
<feature type="region of interest" description="Disordered" evidence="2">
    <location>
        <begin position="330"/>
        <end position="392"/>
    </location>
</feature>
<reference evidence="4" key="1">
    <citation type="submission" date="2019-07" db="EMBL/GenBank/DDBJ databases">
        <title>De Novo Assembly of kiwifruit Actinidia rufa.</title>
        <authorList>
            <person name="Sugita-Konishi S."/>
            <person name="Sato K."/>
            <person name="Mori E."/>
            <person name="Abe Y."/>
            <person name="Kisaki G."/>
            <person name="Hamano K."/>
            <person name="Suezawa K."/>
            <person name="Otani M."/>
            <person name="Fukuda T."/>
            <person name="Manabe T."/>
            <person name="Gomi K."/>
            <person name="Tabuchi M."/>
            <person name="Akimitsu K."/>
            <person name="Kataoka I."/>
        </authorList>
    </citation>
    <scope>NUCLEOTIDE SEQUENCE [LARGE SCALE GENOMIC DNA]</scope>
    <source>
        <strain evidence="4">cv. Fuchu</strain>
    </source>
</reference>
<evidence type="ECO:0000256" key="2">
    <source>
        <dbReference type="SAM" id="MobiDB-lite"/>
    </source>
</evidence>
<dbReference type="AlphaFoldDB" id="A0A7J0DJH5"/>
<evidence type="ECO:0000313" key="4">
    <source>
        <dbReference type="Proteomes" id="UP000585474"/>
    </source>
</evidence>
<gene>
    <name evidence="3" type="ORF">Acr_00g0046260</name>
</gene>
<accession>A0A7J0DJH5</accession>
<dbReference type="Proteomes" id="UP000585474">
    <property type="component" value="Unassembled WGS sequence"/>
</dbReference>
<evidence type="ECO:0000313" key="3">
    <source>
        <dbReference type="EMBL" id="GFS36489.1"/>
    </source>
</evidence>
<dbReference type="EMBL" id="BJWL01000253">
    <property type="protein sequence ID" value="GFS36489.1"/>
    <property type="molecule type" value="Genomic_DNA"/>
</dbReference>
<keyword evidence="4" id="KW-1185">Reference proteome</keyword>
<evidence type="ECO:0000256" key="1">
    <source>
        <dbReference type="SAM" id="Coils"/>
    </source>
</evidence>
<name>A0A7J0DJH5_9ERIC</name>
<sequence length="392" mass="43813">MQILDKPFSAEDLLHVYTVVQPKKEPCNPFYEGNHYLCLRKPDQPQTRLVTSNPNKDLFLDEFVWVSGAWEFRVGDDDLWSFSRYNRCLPNKPTFLHCVSRAELRDAMPLAPKTQSRAQHTLPLSARGKGQEVSVVEPKDPTLPIFISSSDNECSNDLAHTRPPSVGEVKDVGLNSIGADTMRFRNLRRKPRQPSSPKVPLSDKCKGASSGVDSDLWRLEFSACELGRQVTVTDFAQDYDISLQRAMAISDPIAEQSVELKRAKKNISNLESELKKVKLALGWLAYSEELGIPEDNLTLTKAAPVPEFLESLPPYLPMILPGFDEEKYLNRPDKDENVPEPVLAHDMASTNEASNPAEEAGKTIAEVSKERSVEKTGKDNGEDLSQDPPPEL</sequence>
<keyword evidence="1" id="KW-0175">Coiled coil</keyword>